<evidence type="ECO:0000256" key="4">
    <source>
        <dbReference type="ARBA" id="ARBA00022898"/>
    </source>
</evidence>
<dbReference type="GO" id="GO:0008483">
    <property type="term" value="F:transaminase activity"/>
    <property type="evidence" value="ECO:0007669"/>
    <property type="project" value="UniProtKB-KW"/>
</dbReference>
<keyword evidence="3" id="KW-0210">Decarboxylase</keyword>
<comment type="cofactor">
    <cofactor evidence="1 6 7">
        <name>pyridoxal 5'-phosphate</name>
        <dbReference type="ChEBI" id="CHEBI:597326"/>
    </cofactor>
</comment>
<proteinExistence type="inferred from homology"/>
<keyword evidence="8" id="KW-0808">Transferase</keyword>
<protein>
    <submittedName>
        <fullName evidence="8">Aspartate aminotransferase family protein</fullName>
    </submittedName>
</protein>
<evidence type="ECO:0000256" key="7">
    <source>
        <dbReference type="RuleBase" id="RU000382"/>
    </source>
</evidence>
<evidence type="ECO:0000256" key="3">
    <source>
        <dbReference type="ARBA" id="ARBA00022793"/>
    </source>
</evidence>
<name>A0A2U1SX07_9MICO</name>
<comment type="similarity">
    <text evidence="2 7">Belongs to the group II decarboxylase family.</text>
</comment>
<dbReference type="Gene3D" id="3.90.1150.10">
    <property type="entry name" value="Aspartate Aminotransferase, domain 1"/>
    <property type="match status" value="1"/>
</dbReference>
<evidence type="ECO:0000256" key="6">
    <source>
        <dbReference type="PIRSR" id="PIRSR602129-50"/>
    </source>
</evidence>
<dbReference type="PANTHER" id="PTHR11999:SF70">
    <property type="entry name" value="MIP05841P"/>
    <property type="match status" value="1"/>
</dbReference>
<dbReference type="AlphaFoldDB" id="A0A2U1SX07"/>
<accession>A0A2U1SX07</accession>
<evidence type="ECO:0000256" key="2">
    <source>
        <dbReference type="ARBA" id="ARBA00009533"/>
    </source>
</evidence>
<evidence type="ECO:0000313" key="9">
    <source>
        <dbReference type="Proteomes" id="UP000244978"/>
    </source>
</evidence>
<dbReference type="Gene3D" id="3.40.640.10">
    <property type="entry name" value="Type I PLP-dependent aspartate aminotransferase-like (Major domain)"/>
    <property type="match status" value="1"/>
</dbReference>
<reference evidence="9" key="1">
    <citation type="submission" date="2018-04" db="EMBL/GenBank/DDBJ databases">
        <authorList>
            <person name="Liu S."/>
            <person name="Wang Z."/>
            <person name="Li J."/>
        </authorList>
    </citation>
    <scope>NUCLEOTIDE SEQUENCE [LARGE SCALE GENOMIC DNA]</scope>
    <source>
        <strain evidence="9">S1194</strain>
    </source>
</reference>
<evidence type="ECO:0000256" key="5">
    <source>
        <dbReference type="ARBA" id="ARBA00023239"/>
    </source>
</evidence>
<dbReference type="InterPro" id="IPR015422">
    <property type="entry name" value="PyrdxlP-dep_Trfase_small"/>
</dbReference>
<dbReference type="GO" id="GO:0030170">
    <property type="term" value="F:pyridoxal phosphate binding"/>
    <property type="evidence" value="ECO:0007669"/>
    <property type="project" value="InterPro"/>
</dbReference>
<dbReference type="Proteomes" id="UP000244978">
    <property type="component" value="Unassembled WGS sequence"/>
</dbReference>
<dbReference type="InterPro" id="IPR015424">
    <property type="entry name" value="PyrdxlP-dep_Trfase"/>
</dbReference>
<dbReference type="EMBL" id="QEEX01000002">
    <property type="protein sequence ID" value="PWB96171.1"/>
    <property type="molecule type" value="Genomic_DNA"/>
</dbReference>
<evidence type="ECO:0000313" key="8">
    <source>
        <dbReference type="EMBL" id="PWB96171.1"/>
    </source>
</evidence>
<gene>
    <name evidence="8" type="ORF">DF220_12405</name>
</gene>
<comment type="caution">
    <text evidence="8">The sequence shown here is derived from an EMBL/GenBank/DDBJ whole genome shotgun (WGS) entry which is preliminary data.</text>
</comment>
<feature type="modified residue" description="N6-(pyridoxal phosphate)lysine" evidence="6">
    <location>
        <position position="294"/>
    </location>
</feature>
<dbReference type="PANTHER" id="PTHR11999">
    <property type="entry name" value="GROUP II PYRIDOXAL-5-PHOSPHATE DECARBOXYLASE"/>
    <property type="match status" value="1"/>
</dbReference>
<dbReference type="GO" id="GO:0004058">
    <property type="term" value="F:aromatic-L-amino-acid decarboxylase activity"/>
    <property type="evidence" value="ECO:0007669"/>
    <property type="project" value="UniProtKB-ARBA"/>
</dbReference>
<dbReference type="SUPFAM" id="SSF53383">
    <property type="entry name" value="PLP-dependent transferases"/>
    <property type="match status" value="1"/>
</dbReference>
<evidence type="ECO:0000256" key="1">
    <source>
        <dbReference type="ARBA" id="ARBA00001933"/>
    </source>
</evidence>
<keyword evidence="8" id="KW-0032">Aminotransferase</keyword>
<keyword evidence="4 6" id="KW-0663">Pyridoxal phosphate</keyword>
<dbReference type="InterPro" id="IPR002129">
    <property type="entry name" value="PyrdxlP-dep_de-COase"/>
</dbReference>
<keyword evidence="9" id="KW-1185">Reference proteome</keyword>
<dbReference type="InterPro" id="IPR010977">
    <property type="entry name" value="Aromatic_deC"/>
</dbReference>
<organism evidence="8 9">
    <name type="scientific">Homoserinimonas hongtaonis</name>
    <dbReference type="NCBI Taxonomy" id="2079791"/>
    <lineage>
        <taxon>Bacteria</taxon>
        <taxon>Bacillati</taxon>
        <taxon>Actinomycetota</taxon>
        <taxon>Actinomycetes</taxon>
        <taxon>Micrococcales</taxon>
        <taxon>Microbacteriaceae</taxon>
        <taxon>Homoserinimonas</taxon>
    </lineage>
</organism>
<dbReference type="Pfam" id="PF00282">
    <property type="entry name" value="Pyridoxal_deC"/>
    <property type="match status" value="1"/>
</dbReference>
<keyword evidence="5 7" id="KW-0456">Lyase</keyword>
<dbReference type="GO" id="GO:0019752">
    <property type="term" value="P:carboxylic acid metabolic process"/>
    <property type="evidence" value="ECO:0007669"/>
    <property type="project" value="InterPro"/>
</dbReference>
<sequence>MNARQQPADGALEAVLGHARRWLTVYPERAVPATGSADDAAERLGRQLADHGAPTSEVVDRLVAAVEPGLMASGSGRFYGWVMGGTLPAALAADWLVSVWDQNAGMRDSTPGVVAAEEIAAAWILDVLSLPSDSGVGFVTGATMANFTCLAAARDAVLAERGWDVAQRGLVGSPGVRVLVGEESHGSVELALRYLGLGVPDRIGADEQGRMLPSELESALATAPDMPTVVCLQAGNIHSGAFDPFESLVEMAHRAGAWVHVDGAFGLWAAATPTLAHLTAGLGRADSWATDAHKTLNTPYDCGIAVVSDAARMRASMGIHASYLLTASTVDPYELVPELSRRARGVPVWAALASLGRDGVAELVERLVAAAQAIAQGLGELAGVTVLNDVVYSQVTCACASDAHTRAVFAAILEEGVIMPSLSAWRERVVIRFSVSSWRTGPDDVVATVDAVARALSAVSSRGGEESASSPA</sequence>
<dbReference type="RefSeq" id="WP_108998408.1">
    <property type="nucleotide sequence ID" value="NZ_QEEX01000002.1"/>
</dbReference>
<dbReference type="InterPro" id="IPR015421">
    <property type="entry name" value="PyrdxlP-dep_Trfase_major"/>
</dbReference>